<proteinExistence type="inferred from homology"/>
<dbReference type="AlphaFoldDB" id="Q4SY56"/>
<evidence type="ECO:0000256" key="8">
    <source>
        <dbReference type="ARBA" id="ARBA00039511"/>
    </source>
</evidence>
<gene>
    <name evidence="11" type="ORF">GSTENG00010497001</name>
</gene>
<feature type="compositionally biased region" description="Low complexity" evidence="10">
    <location>
        <begin position="534"/>
        <end position="546"/>
    </location>
</feature>
<dbReference type="OrthoDB" id="9943219at2759"/>
<evidence type="ECO:0000256" key="10">
    <source>
        <dbReference type="SAM" id="MobiDB-lite"/>
    </source>
</evidence>
<feature type="region of interest" description="Disordered" evidence="10">
    <location>
        <begin position="43"/>
        <end position="68"/>
    </location>
</feature>
<keyword evidence="6" id="KW-0472">Membrane</keyword>
<dbReference type="Pfam" id="PF09422">
    <property type="entry name" value="AMER"/>
    <property type="match status" value="1"/>
</dbReference>
<feature type="compositionally biased region" description="Low complexity" evidence="10">
    <location>
        <begin position="386"/>
        <end position="412"/>
    </location>
</feature>
<feature type="compositionally biased region" description="Polar residues" evidence="10">
    <location>
        <begin position="563"/>
        <end position="580"/>
    </location>
</feature>
<evidence type="ECO:0000256" key="1">
    <source>
        <dbReference type="ARBA" id="ARBA00004202"/>
    </source>
</evidence>
<evidence type="ECO:0000256" key="6">
    <source>
        <dbReference type="ARBA" id="ARBA00023136"/>
    </source>
</evidence>
<evidence type="ECO:0000256" key="5">
    <source>
        <dbReference type="ARBA" id="ARBA00023121"/>
    </source>
</evidence>
<evidence type="ECO:0000256" key="2">
    <source>
        <dbReference type="ARBA" id="ARBA00007750"/>
    </source>
</evidence>
<organism evidence="11">
    <name type="scientific">Tetraodon nigroviridis</name>
    <name type="common">Spotted green pufferfish</name>
    <name type="synonym">Chelonodon nigroviridis</name>
    <dbReference type="NCBI Taxonomy" id="99883"/>
    <lineage>
        <taxon>Eukaryota</taxon>
        <taxon>Metazoa</taxon>
        <taxon>Chordata</taxon>
        <taxon>Craniata</taxon>
        <taxon>Vertebrata</taxon>
        <taxon>Euteleostomi</taxon>
        <taxon>Actinopterygii</taxon>
        <taxon>Neopterygii</taxon>
        <taxon>Teleostei</taxon>
        <taxon>Neoteleostei</taxon>
        <taxon>Acanthomorphata</taxon>
        <taxon>Eupercaria</taxon>
        <taxon>Tetraodontiformes</taxon>
        <taxon>Tetradontoidea</taxon>
        <taxon>Tetraodontidae</taxon>
        <taxon>Tetraodon</taxon>
    </lineage>
</organism>
<feature type="compositionally biased region" description="Low complexity" evidence="10">
    <location>
        <begin position="468"/>
        <end position="481"/>
    </location>
</feature>
<dbReference type="GO" id="GO:0008013">
    <property type="term" value="F:beta-catenin binding"/>
    <property type="evidence" value="ECO:0007669"/>
    <property type="project" value="TreeGrafter"/>
</dbReference>
<dbReference type="GO" id="GO:0005546">
    <property type="term" value="F:phosphatidylinositol-4,5-bisphosphate binding"/>
    <property type="evidence" value="ECO:0007669"/>
    <property type="project" value="TreeGrafter"/>
</dbReference>
<feature type="compositionally biased region" description="Pro residues" evidence="10">
    <location>
        <begin position="587"/>
        <end position="599"/>
    </location>
</feature>
<evidence type="ECO:0000256" key="9">
    <source>
        <dbReference type="ARBA" id="ARBA00042108"/>
    </source>
</evidence>
<dbReference type="PANTHER" id="PTHR22237:SF1">
    <property type="entry name" value="APC MEMBRANE RECRUITMENT PROTEIN 2"/>
    <property type="match status" value="1"/>
</dbReference>
<dbReference type="GO" id="GO:0060828">
    <property type="term" value="P:regulation of canonical Wnt signaling pathway"/>
    <property type="evidence" value="ECO:0007669"/>
    <property type="project" value="TreeGrafter"/>
</dbReference>
<comment type="function">
    <text evidence="7">Negative regulator of the canonical Wnt signaling pathway involved in neuroectodermal patterning. Acts by specifically binding phosphatidylinositol 4,5-bisphosphate (PtdIns(4,5)P2), translocating to the cell membrane and interacting with key regulators of the canonical Wnt signaling pathway, such as components of the beta-catenin destruction complex.</text>
</comment>
<feature type="compositionally biased region" description="Low complexity" evidence="10">
    <location>
        <begin position="316"/>
        <end position="328"/>
    </location>
</feature>
<feature type="compositionally biased region" description="Acidic residues" evidence="10">
    <location>
        <begin position="506"/>
        <end position="516"/>
    </location>
</feature>
<evidence type="ECO:0000256" key="3">
    <source>
        <dbReference type="ARBA" id="ARBA00022475"/>
    </source>
</evidence>
<protein>
    <recommendedName>
        <fullName evidence="8">APC membrane recruitment protein 2</fullName>
    </recommendedName>
    <alternativeName>
        <fullName evidence="9">Protein FAM123A</fullName>
    </alternativeName>
</protein>
<dbReference type="EMBL" id="CAAE01012186">
    <property type="protein sequence ID" value="CAF94426.1"/>
    <property type="molecule type" value="Genomic_DNA"/>
</dbReference>
<feature type="region of interest" description="Disordered" evidence="10">
    <location>
        <begin position="1"/>
        <end position="20"/>
    </location>
</feature>
<sequence length="616" mass="65088">MEVQSECVEPPLAPQCDPQSTGKINKAAFKLFGKRRTGSGMAGFFSFRNKGSANNPNSDNGNSLNGNSSATSVEIIRSKTCDGLMSSNSDADGQREGLASLEAGPVRSLSKSLSFFSLLRRGSFKSSEGGGSGLVRRGRGLKGFFSSMRWRRKDKSNEKEIEELVGKRKEDGKIDDSEKLKDVTLTLEPPPHHHHEDCGDAGTEPNTETPSTSVTLTPSQCVAGSEPSAELDSPFPYTPTDSPLRPPIQKTKASISSLTPSLATPPLDRCSTGDPPSEPSVDRLCSLLFTDVTSLKSFDSLTGCGDIIADADDEGPSVPSSLPARARAPPSPQHHPPGSGVVAYMGGGEEMASPEGVDDADMQGLWHMLPSTGDNSPALPRSHQLPSSTPTSTYPPRATSGLPSSYLPSGPRSVDRKQSQVKTLGLSKIPVVGGATTKAGKTPLSHAHGHNVTSPGEKEPLRDEGYWDTPSATPTATPDDSGLQQNQRIGLSRDSCSGDHLYDLYNDPEEEGEGCEQEGQSQSSLSPASECKLSPTSPTSPTSSSTFLSMKGSCSLPRESKIPRSNRQSSPPHSTSQSALSAVLEVEPPPPKTSAPPPARTRIPVSKVPVRRTGNK</sequence>
<keyword evidence="5" id="KW-0446">Lipid-binding</keyword>
<feature type="non-terminal residue" evidence="11">
    <location>
        <position position="1"/>
    </location>
</feature>
<accession>Q4SY56</accession>
<reference evidence="11" key="2">
    <citation type="submission" date="2004-02" db="EMBL/GenBank/DDBJ databases">
        <authorList>
            <consortium name="Genoscope"/>
            <consortium name="Whitehead Institute Centre for Genome Research"/>
        </authorList>
    </citation>
    <scope>NUCLEOTIDE SEQUENCE</scope>
</reference>
<keyword evidence="3" id="KW-1003">Cell membrane</keyword>
<evidence type="ECO:0000256" key="7">
    <source>
        <dbReference type="ARBA" id="ARBA00037665"/>
    </source>
</evidence>
<evidence type="ECO:0000256" key="4">
    <source>
        <dbReference type="ARBA" id="ARBA00022687"/>
    </source>
</evidence>
<dbReference type="GO" id="GO:0016055">
    <property type="term" value="P:Wnt signaling pathway"/>
    <property type="evidence" value="ECO:0007669"/>
    <property type="project" value="UniProtKB-KW"/>
</dbReference>
<comment type="similarity">
    <text evidence="2">Belongs to the Amer family.</text>
</comment>
<feature type="compositionally biased region" description="Basic and acidic residues" evidence="10">
    <location>
        <begin position="456"/>
        <end position="465"/>
    </location>
</feature>
<evidence type="ECO:0000313" key="11">
    <source>
        <dbReference type="EMBL" id="CAF94426.1"/>
    </source>
</evidence>
<feature type="compositionally biased region" description="Low complexity" evidence="10">
    <location>
        <begin position="51"/>
        <end position="68"/>
    </location>
</feature>
<feature type="compositionally biased region" description="Basic and acidic residues" evidence="10">
    <location>
        <begin position="164"/>
        <end position="182"/>
    </location>
</feature>
<dbReference type="InterPro" id="IPR019003">
    <property type="entry name" value="AMER"/>
</dbReference>
<dbReference type="KEGG" id="tng:GSTEN00010497G001"/>
<feature type="compositionally biased region" description="Polar residues" evidence="10">
    <location>
        <begin position="204"/>
        <end position="222"/>
    </location>
</feature>
<reference evidence="11" key="1">
    <citation type="journal article" date="2004" name="Nature">
        <title>Genome duplication in the teleost fish Tetraodon nigroviridis reveals the early vertebrate proto-karyotype.</title>
        <authorList>
            <person name="Jaillon O."/>
            <person name="Aury J.-M."/>
            <person name="Brunet F."/>
            <person name="Petit J.-L."/>
            <person name="Stange-Thomann N."/>
            <person name="Mauceli E."/>
            <person name="Bouneau L."/>
            <person name="Fischer C."/>
            <person name="Ozouf-Costaz C."/>
            <person name="Bernot A."/>
            <person name="Nicaud S."/>
            <person name="Jaffe D."/>
            <person name="Fisher S."/>
            <person name="Lutfalla G."/>
            <person name="Dossat C."/>
            <person name="Segurens B."/>
            <person name="Dasilva C."/>
            <person name="Salanoubat M."/>
            <person name="Levy M."/>
            <person name="Boudet N."/>
            <person name="Castellano S."/>
            <person name="Anthouard V."/>
            <person name="Jubin C."/>
            <person name="Castelli V."/>
            <person name="Katinka M."/>
            <person name="Vacherie B."/>
            <person name="Biemont C."/>
            <person name="Skalli Z."/>
            <person name="Cattolico L."/>
            <person name="Poulain J."/>
            <person name="De Berardinis V."/>
            <person name="Cruaud C."/>
            <person name="Duprat S."/>
            <person name="Brottier P."/>
            <person name="Coutanceau J.-P."/>
            <person name="Gouzy J."/>
            <person name="Parra G."/>
            <person name="Lardier G."/>
            <person name="Chapple C."/>
            <person name="McKernan K.J."/>
            <person name="McEwan P."/>
            <person name="Bosak S."/>
            <person name="Kellis M."/>
            <person name="Volff J.-N."/>
            <person name="Guigo R."/>
            <person name="Zody M.C."/>
            <person name="Mesirov J."/>
            <person name="Lindblad-Toh K."/>
            <person name="Birren B."/>
            <person name="Nusbaum C."/>
            <person name="Kahn D."/>
            <person name="Robinson-Rechavi M."/>
            <person name="Laudet V."/>
            <person name="Schachter V."/>
            <person name="Quetier F."/>
            <person name="Saurin W."/>
            <person name="Scarpelli C."/>
            <person name="Wincker P."/>
            <person name="Lander E.S."/>
            <person name="Weissenbach J."/>
            <person name="Roest Crollius H."/>
        </authorList>
    </citation>
    <scope>NUCLEOTIDE SEQUENCE [LARGE SCALE GENOMIC DNA]</scope>
</reference>
<comment type="caution">
    <text evidence="11">The sequence shown here is derived from an EMBL/GenBank/DDBJ whole genome shotgun (WGS) entry which is preliminary data.</text>
</comment>
<feature type="region of interest" description="Disordered" evidence="10">
    <location>
        <begin position="308"/>
        <end position="616"/>
    </location>
</feature>
<keyword evidence="4" id="KW-0879">Wnt signaling pathway</keyword>
<dbReference type="PANTHER" id="PTHR22237">
    <property type="entry name" value="APC MEMBRANE RECRUITMENT PROTEIN 2-RELATED"/>
    <property type="match status" value="1"/>
</dbReference>
<dbReference type="GO" id="GO:0005886">
    <property type="term" value="C:plasma membrane"/>
    <property type="evidence" value="ECO:0007669"/>
    <property type="project" value="UniProtKB-SubCell"/>
</dbReference>
<feature type="region of interest" description="Disordered" evidence="10">
    <location>
        <begin position="164"/>
        <end position="279"/>
    </location>
</feature>
<comment type="subcellular location">
    <subcellularLocation>
        <location evidence="1">Cell membrane</location>
        <topology evidence="1">Peripheral membrane protein</topology>
    </subcellularLocation>
</comment>
<feature type="compositionally biased region" description="Polar residues" evidence="10">
    <location>
        <begin position="251"/>
        <end position="262"/>
    </location>
</feature>
<name>Q4SY56_TETNG</name>